<dbReference type="GO" id="GO:0047355">
    <property type="term" value="F:CDP-glycerol glycerophosphotransferase activity"/>
    <property type="evidence" value="ECO:0007669"/>
    <property type="project" value="InterPro"/>
</dbReference>
<dbReference type="GO" id="GO:0019350">
    <property type="term" value="P:teichoic acid biosynthetic process"/>
    <property type="evidence" value="ECO:0007669"/>
    <property type="project" value="UniProtKB-KW"/>
</dbReference>
<organism evidence="8 9">
    <name type="scientific">Senegalimassilia faecalis</name>
    <dbReference type="NCBI Taxonomy" id="2509433"/>
    <lineage>
        <taxon>Bacteria</taxon>
        <taxon>Bacillati</taxon>
        <taxon>Actinomycetota</taxon>
        <taxon>Coriobacteriia</taxon>
        <taxon>Coriobacteriales</taxon>
        <taxon>Coriobacteriaceae</taxon>
        <taxon>Senegalimassilia</taxon>
    </lineage>
</organism>
<dbReference type="EMBL" id="SDPW01000001">
    <property type="protein sequence ID" value="RXZ54521.1"/>
    <property type="molecule type" value="Genomic_DNA"/>
</dbReference>
<comment type="similarity">
    <text evidence="2">Belongs to the CDP-glycerol glycerophosphotransferase family.</text>
</comment>
<evidence type="ECO:0000313" key="9">
    <source>
        <dbReference type="Proteomes" id="UP000293345"/>
    </source>
</evidence>
<evidence type="ECO:0000256" key="1">
    <source>
        <dbReference type="ARBA" id="ARBA00004202"/>
    </source>
</evidence>
<evidence type="ECO:0000259" key="7">
    <source>
        <dbReference type="Pfam" id="PF00535"/>
    </source>
</evidence>
<keyword evidence="4 8" id="KW-0808">Transferase</keyword>
<evidence type="ECO:0000256" key="3">
    <source>
        <dbReference type="ARBA" id="ARBA00022475"/>
    </source>
</evidence>
<evidence type="ECO:0000256" key="6">
    <source>
        <dbReference type="ARBA" id="ARBA00023136"/>
    </source>
</evidence>
<protein>
    <submittedName>
        <fullName evidence="8">Glycosyltransferase</fullName>
    </submittedName>
</protein>
<dbReference type="PANTHER" id="PTHR37316">
    <property type="entry name" value="TEICHOIC ACID GLYCEROL-PHOSPHATE PRIMASE"/>
    <property type="match status" value="1"/>
</dbReference>
<dbReference type="Pfam" id="PF04464">
    <property type="entry name" value="Glyphos_transf"/>
    <property type="match status" value="1"/>
</dbReference>
<dbReference type="PANTHER" id="PTHR37316:SF2">
    <property type="entry name" value="TEICHOIC ACID RIBITOL-PHOSPHATE POLYMERASE TARK"/>
    <property type="match status" value="1"/>
</dbReference>
<dbReference type="Pfam" id="PF00535">
    <property type="entry name" value="Glycos_transf_2"/>
    <property type="match status" value="1"/>
</dbReference>
<dbReference type="SUPFAM" id="SSF53448">
    <property type="entry name" value="Nucleotide-diphospho-sugar transferases"/>
    <property type="match status" value="1"/>
</dbReference>
<dbReference type="Gene3D" id="3.40.50.11820">
    <property type="match status" value="1"/>
</dbReference>
<evidence type="ECO:0000256" key="2">
    <source>
        <dbReference type="ARBA" id="ARBA00010488"/>
    </source>
</evidence>
<keyword evidence="5" id="KW-0777">Teichoic acid biosynthesis</keyword>
<evidence type="ECO:0000256" key="4">
    <source>
        <dbReference type="ARBA" id="ARBA00022679"/>
    </source>
</evidence>
<dbReference type="InterPro" id="IPR001173">
    <property type="entry name" value="Glyco_trans_2-like"/>
</dbReference>
<keyword evidence="3" id="KW-1003">Cell membrane</keyword>
<reference evidence="8 9" key="1">
    <citation type="submission" date="2019-01" db="EMBL/GenBank/DDBJ databases">
        <title>Senegalimassilia sp. nov. KGMB04484 isolated human feces.</title>
        <authorList>
            <person name="Han K.-I."/>
            <person name="Kim J.-S."/>
            <person name="Lee K.C."/>
            <person name="Suh M.K."/>
            <person name="Eom M.K."/>
            <person name="Lee J.H."/>
            <person name="Park S.-H."/>
            <person name="Kang S.W."/>
            <person name="Park J.-E."/>
            <person name="Oh B.S."/>
            <person name="Yu S.Y."/>
            <person name="Choi S.-H."/>
            <person name="Lee D.H."/>
            <person name="Yoon H."/>
            <person name="Kim B.-Y."/>
            <person name="Lee J.H."/>
            <person name="Lee J.-S."/>
        </authorList>
    </citation>
    <scope>NUCLEOTIDE SEQUENCE [LARGE SCALE GENOMIC DNA]</scope>
    <source>
        <strain evidence="8 9">KGMB04484</strain>
    </source>
</reference>
<dbReference type="OrthoDB" id="8549922at2"/>
<evidence type="ECO:0000256" key="5">
    <source>
        <dbReference type="ARBA" id="ARBA00022944"/>
    </source>
</evidence>
<dbReference type="InterPro" id="IPR029044">
    <property type="entry name" value="Nucleotide-diphossugar_trans"/>
</dbReference>
<sequence>MKRFLKRFAKRFIKNATLSFAFPIAYKYFARKPVAAGRVLFFETKETDMPDSFELLYQRLELDAGKHPRYMTLNQNHVSYVQYLKNSIWALHEISRAEVVFLADASDLVSCVRLRPETRVVQLWHACGAFKKWGMSTADLKFGGTRKELLRHPFYKNLSLVTVSSPDVAWAYEEAMVLQDRPEIIKPLGVSRTDVFFDQQFLTNARESVESVVPQMRGKRVLLYAPTFRGRVASAEGPDRLDIAGLKAAVGGEFVLLIKHHPFVKQLPPIPAGCEDFAFDVTRSLPIDQLLCVADVCVSDYSSLVFEYSLFGKPMAFFAYDLDDYCDWRGFYYPYEELTPGPVFRDNKSLIDWVKHVDERFDAQQVAAFRKKFMSACDGQATVRIYNEVFAPPLNEATNVKAADVLRAHDASGIDVSIVIPAYNAMPRLTRALDSLLAQTYPRERMEVLVTDDGSTDATWETLCTYQERYPALFKVERLEAASGSPAKPRNVALEKAQGKYVFFLDADDWLGSEAIERMLDHAVEWGSDVLLVKMWGENGREVPKSMFDRNQPKADIATSKICWTFAPLKLFRRDLVADMRFPNDMPEDIPFVLEAYLRAKCISVAADYAYYHVSFDSADEQASVTSWDNPHSSIRIYQRVLDLQEEFGRSDHDFAVVWKRLFSRDVPRTQSIIEQTGIVLDKDEQLTMQRLKDAFASVDGRLN</sequence>
<dbReference type="Proteomes" id="UP000293345">
    <property type="component" value="Unassembled WGS sequence"/>
</dbReference>
<dbReference type="RefSeq" id="WP_129424976.1">
    <property type="nucleotide sequence ID" value="NZ_SDPW01000001.1"/>
</dbReference>
<keyword evidence="6" id="KW-0472">Membrane</keyword>
<evidence type="ECO:0000313" key="8">
    <source>
        <dbReference type="EMBL" id="RXZ54521.1"/>
    </source>
</evidence>
<keyword evidence="9" id="KW-1185">Reference proteome</keyword>
<dbReference type="InterPro" id="IPR051612">
    <property type="entry name" value="Teichoic_Acid_Biosynth"/>
</dbReference>
<proteinExistence type="inferred from homology"/>
<dbReference type="InterPro" id="IPR043149">
    <property type="entry name" value="TagF_N"/>
</dbReference>
<feature type="domain" description="Glycosyltransferase 2-like" evidence="7">
    <location>
        <begin position="417"/>
        <end position="549"/>
    </location>
</feature>
<dbReference type="CDD" id="cd00761">
    <property type="entry name" value="Glyco_tranf_GTA_type"/>
    <property type="match status" value="1"/>
</dbReference>
<gene>
    <name evidence="8" type="ORF">ET524_08540</name>
</gene>
<dbReference type="GO" id="GO:0005886">
    <property type="term" value="C:plasma membrane"/>
    <property type="evidence" value="ECO:0007669"/>
    <property type="project" value="UniProtKB-SubCell"/>
</dbReference>
<dbReference type="InterPro" id="IPR007554">
    <property type="entry name" value="Glycerophosphate_synth"/>
</dbReference>
<dbReference type="InterPro" id="IPR043148">
    <property type="entry name" value="TagF_C"/>
</dbReference>
<comment type="subcellular location">
    <subcellularLocation>
        <location evidence="1">Cell membrane</location>
        <topology evidence="1">Peripheral membrane protein</topology>
    </subcellularLocation>
</comment>
<comment type="caution">
    <text evidence="8">The sequence shown here is derived from an EMBL/GenBank/DDBJ whole genome shotgun (WGS) entry which is preliminary data.</text>
</comment>
<name>A0A4Q2K392_9ACTN</name>
<dbReference type="Gene3D" id="3.40.50.12580">
    <property type="match status" value="1"/>
</dbReference>
<accession>A0A4Q2K392</accession>
<dbReference type="SUPFAM" id="SSF53756">
    <property type="entry name" value="UDP-Glycosyltransferase/glycogen phosphorylase"/>
    <property type="match status" value="1"/>
</dbReference>
<dbReference type="Gene3D" id="3.90.550.10">
    <property type="entry name" value="Spore Coat Polysaccharide Biosynthesis Protein SpsA, Chain A"/>
    <property type="match status" value="1"/>
</dbReference>
<dbReference type="AlphaFoldDB" id="A0A4Q2K392"/>